<dbReference type="EMBL" id="RCZP01000001">
    <property type="protein sequence ID" value="TPG61254.1"/>
    <property type="molecule type" value="Genomic_DNA"/>
</dbReference>
<dbReference type="RefSeq" id="WP_140880983.1">
    <property type="nucleotide sequence ID" value="NZ_RCZP01000001.1"/>
</dbReference>
<dbReference type="AlphaFoldDB" id="A0A502GHB1"/>
<reference evidence="2 3" key="1">
    <citation type="journal article" date="2019" name="Environ. Microbiol.">
        <title>Species interactions and distinct microbial communities in high Arctic permafrost affected cryosols are associated with the CH4 and CO2 gas fluxes.</title>
        <authorList>
            <person name="Altshuler I."/>
            <person name="Hamel J."/>
            <person name="Turney S."/>
            <person name="Magnuson E."/>
            <person name="Levesque R."/>
            <person name="Greer C."/>
            <person name="Whyte L.G."/>
        </authorList>
    </citation>
    <scope>NUCLEOTIDE SEQUENCE [LARGE SCALE GENOMIC DNA]</scope>
    <source>
        <strain evidence="2 3">S9.3B</strain>
    </source>
</reference>
<comment type="caution">
    <text evidence="2">The sequence shown here is derived from an EMBL/GenBank/DDBJ whole genome shotgun (WGS) entry which is preliminary data.</text>
</comment>
<dbReference type="Proteomes" id="UP000317078">
    <property type="component" value="Unassembled WGS sequence"/>
</dbReference>
<dbReference type="Pfam" id="PF07330">
    <property type="entry name" value="DUF1467"/>
    <property type="match status" value="1"/>
</dbReference>
<proteinExistence type="predicted"/>
<feature type="transmembrane region" description="Helical" evidence="1">
    <location>
        <begin position="47"/>
        <end position="65"/>
    </location>
</feature>
<dbReference type="OrthoDB" id="9804637at2"/>
<evidence type="ECO:0000313" key="3">
    <source>
        <dbReference type="Proteomes" id="UP000317078"/>
    </source>
</evidence>
<organism evidence="2 3">
    <name type="scientific">Muricoccus nepalensis</name>
    <dbReference type="NCBI Taxonomy" id="1854500"/>
    <lineage>
        <taxon>Bacteria</taxon>
        <taxon>Pseudomonadati</taxon>
        <taxon>Pseudomonadota</taxon>
        <taxon>Alphaproteobacteria</taxon>
        <taxon>Acetobacterales</taxon>
        <taxon>Roseomonadaceae</taxon>
        <taxon>Muricoccus</taxon>
    </lineage>
</organism>
<evidence type="ECO:0000256" key="1">
    <source>
        <dbReference type="SAM" id="Phobius"/>
    </source>
</evidence>
<keyword evidence="1" id="KW-1133">Transmembrane helix</keyword>
<name>A0A502GHB1_9PROT</name>
<protein>
    <submittedName>
        <fullName evidence="2">DUF1467 family protein</fullName>
    </submittedName>
</protein>
<gene>
    <name evidence="2" type="ORF">EAH89_01465</name>
</gene>
<keyword evidence="1" id="KW-0812">Transmembrane</keyword>
<feature type="transmembrane region" description="Helical" evidence="1">
    <location>
        <begin position="6"/>
        <end position="26"/>
    </location>
</feature>
<keyword evidence="1" id="KW-0472">Membrane</keyword>
<keyword evidence="3" id="KW-1185">Reference proteome</keyword>
<evidence type="ECO:0000313" key="2">
    <source>
        <dbReference type="EMBL" id="TPG61254.1"/>
    </source>
</evidence>
<accession>A0A502GHB1</accession>
<sequence>MGWVTGTVVYFLVWWTVLFAVLPLGVNPDPEAEATGGWRGAPRQVRVLRVVLTTTVVSILVWFFIDWLVLADWLSFREGWLAKPND</sequence>
<dbReference type="InterPro" id="IPR009935">
    <property type="entry name" value="DUF1467"/>
</dbReference>